<dbReference type="PANTHER" id="PTHR43205:SF7">
    <property type="entry name" value="PROSTAGLANDIN REDUCTASE 1"/>
    <property type="match status" value="1"/>
</dbReference>
<protein>
    <submittedName>
        <fullName evidence="3">NADP-dependent oxidoreductase</fullName>
    </submittedName>
</protein>
<dbReference type="GO" id="GO:0016628">
    <property type="term" value="F:oxidoreductase activity, acting on the CH-CH group of donors, NAD or NADP as acceptor"/>
    <property type="evidence" value="ECO:0007669"/>
    <property type="project" value="InterPro"/>
</dbReference>
<evidence type="ECO:0000313" key="4">
    <source>
        <dbReference type="Proteomes" id="UP000058074"/>
    </source>
</evidence>
<dbReference type="PATRIC" id="fig|33050.5.peg.1810"/>
<dbReference type="EMBL" id="CP012700">
    <property type="protein sequence ID" value="ALH80444.1"/>
    <property type="molecule type" value="Genomic_DNA"/>
</dbReference>
<dbReference type="RefSeq" id="WP_054587809.1">
    <property type="nucleotide sequence ID" value="NZ_CP012700.1"/>
</dbReference>
<dbReference type="OrthoDB" id="9805663at2"/>
<dbReference type="CDD" id="cd05288">
    <property type="entry name" value="PGDH"/>
    <property type="match status" value="1"/>
</dbReference>
<gene>
    <name evidence="3" type="ORF">AN936_08700</name>
</gene>
<dbReference type="InterPro" id="IPR011032">
    <property type="entry name" value="GroES-like_sf"/>
</dbReference>
<dbReference type="Pfam" id="PF16884">
    <property type="entry name" value="ADH_N_2"/>
    <property type="match status" value="1"/>
</dbReference>
<accession>A0A0N9UAB7</accession>
<proteinExistence type="predicted"/>
<keyword evidence="1" id="KW-0560">Oxidoreductase</keyword>
<organism evidence="3 4">
    <name type="scientific">Sphingopyxis macrogoltabida</name>
    <name type="common">Sphingomonas macrogoltabidus</name>
    <dbReference type="NCBI Taxonomy" id="33050"/>
    <lineage>
        <taxon>Bacteria</taxon>
        <taxon>Pseudomonadati</taxon>
        <taxon>Pseudomonadota</taxon>
        <taxon>Alphaproteobacteria</taxon>
        <taxon>Sphingomonadales</taxon>
        <taxon>Sphingomonadaceae</taxon>
        <taxon>Sphingopyxis</taxon>
    </lineage>
</organism>
<feature type="domain" description="Enoyl reductase (ER)" evidence="2">
    <location>
        <begin position="15"/>
        <end position="336"/>
    </location>
</feature>
<name>A0A0N9UAB7_SPHMC</name>
<dbReference type="KEGG" id="smag:AN936_08700"/>
<evidence type="ECO:0000256" key="1">
    <source>
        <dbReference type="ARBA" id="ARBA00023002"/>
    </source>
</evidence>
<evidence type="ECO:0000313" key="3">
    <source>
        <dbReference type="EMBL" id="ALH80444.1"/>
    </source>
</evidence>
<dbReference type="SUPFAM" id="SSF51735">
    <property type="entry name" value="NAD(P)-binding Rossmann-fold domains"/>
    <property type="match status" value="1"/>
</dbReference>
<dbReference type="Pfam" id="PF00107">
    <property type="entry name" value="ADH_zinc_N"/>
    <property type="match status" value="1"/>
</dbReference>
<dbReference type="InterPro" id="IPR020843">
    <property type="entry name" value="ER"/>
</dbReference>
<evidence type="ECO:0000259" key="2">
    <source>
        <dbReference type="SMART" id="SM00829"/>
    </source>
</evidence>
<dbReference type="SMART" id="SM00829">
    <property type="entry name" value="PKS_ER"/>
    <property type="match status" value="1"/>
</dbReference>
<dbReference type="AlphaFoldDB" id="A0A0N9UAB7"/>
<reference evidence="3 4" key="1">
    <citation type="journal article" date="2015" name="Genome Announc.">
        <title>Complete Genome Sequence of Polypropylene Glycol- and Polyethylene Glycol-Degrading Sphingopyxis macrogoltabida Strain EY-1.</title>
        <authorList>
            <person name="Ohtsubo Y."/>
            <person name="Nagata Y."/>
            <person name="Numata M."/>
            <person name="Tsuchikane K."/>
            <person name="Hosoyama A."/>
            <person name="Yamazoe A."/>
            <person name="Tsuda M."/>
            <person name="Fujita N."/>
            <person name="Kawai F."/>
        </authorList>
    </citation>
    <scope>NUCLEOTIDE SEQUENCE [LARGE SCALE GENOMIC DNA]</scope>
    <source>
        <strain evidence="3 4">EY-1</strain>
    </source>
</reference>
<dbReference type="Gene3D" id="3.40.50.720">
    <property type="entry name" value="NAD(P)-binding Rossmann-like Domain"/>
    <property type="match status" value="1"/>
</dbReference>
<dbReference type="Gene3D" id="3.90.180.10">
    <property type="entry name" value="Medium-chain alcohol dehydrogenases, catalytic domain"/>
    <property type="match status" value="1"/>
</dbReference>
<dbReference type="InterPro" id="IPR013149">
    <property type="entry name" value="ADH-like_C"/>
</dbReference>
<dbReference type="InterPro" id="IPR036291">
    <property type="entry name" value="NAD(P)-bd_dom_sf"/>
</dbReference>
<dbReference type="InterPro" id="IPR041694">
    <property type="entry name" value="ADH_N_2"/>
</dbReference>
<dbReference type="InterPro" id="IPR045010">
    <property type="entry name" value="MDR_fam"/>
</dbReference>
<dbReference type="SUPFAM" id="SSF50129">
    <property type="entry name" value="GroES-like"/>
    <property type="match status" value="1"/>
</dbReference>
<dbReference type="PANTHER" id="PTHR43205">
    <property type="entry name" value="PROSTAGLANDIN REDUCTASE"/>
    <property type="match status" value="1"/>
</dbReference>
<sequence length="338" mass="35799">MAKAWHLISRPTGLPTMADFALRDLPDAPLEADQLRVRNLWLSVDPYMRGRMNDAKSYAASFKIDQPMTGGAIGEVIESRLDGFAPGDLVLHMGGWRDGGVIGLDVRPNKLPAAALAAGMTPQTFLHNMGLTGGTAWIGLLRIAAAKPGDVVFVSAAAGAVGSAVVQIAKVREMTVIGSAGGAEKCKWVSALGADAVIDYKAGPVLPALAAALQKLGKSGVDVYFDNVGGEHLDAAFATASDFARFAICGMIDVYNDGKAQEMKYLIRAIPARIRMEGFIYTDQFIDCMEEFYADMGALIASGAVTMRETVHDGLEAAPDAFLGLFSGDNIGKMLVRL</sequence>
<dbReference type="Proteomes" id="UP000058074">
    <property type="component" value="Chromosome"/>
</dbReference>